<dbReference type="EMBL" id="JAHQCR010000045">
    <property type="protein sequence ID" value="MBU9721868.1"/>
    <property type="molecule type" value="Genomic_DNA"/>
</dbReference>
<keyword evidence="1" id="KW-0472">Membrane</keyword>
<organism evidence="2 3">
    <name type="scientific">Evansella alkalicola</name>
    <dbReference type="NCBI Taxonomy" id="745819"/>
    <lineage>
        <taxon>Bacteria</taxon>
        <taxon>Bacillati</taxon>
        <taxon>Bacillota</taxon>
        <taxon>Bacilli</taxon>
        <taxon>Bacillales</taxon>
        <taxon>Bacillaceae</taxon>
        <taxon>Evansella</taxon>
    </lineage>
</organism>
<sequence length="82" mass="9225">MDAAYYYDICCKHKGKVVRIYDKSGREYVGRIANVDRTYVWLEPVNPSARGFGYGWGWGGGFWFPVALAAIGGFALGTAFFW</sequence>
<feature type="transmembrane region" description="Helical" evidence="1">
    <location>
        <begin position="62"/>
        <end position="81"/>
    </location>
</feature>
<protein>
    <submittedName>
        <fullName evidence="2">Uncharacterized protein</fullName>
    </submittedName>
</protein>
<evidence type="ECO:0000313" key="3">
    <source>
        <dbReference type="Proteomes" id="UP000790580"/>
    </source>
</evidence>
<keyword evidence="1" id="KW-0812">Transmembrane</keyword>
<comment type="caution">
    <text evidence="2">The sequence shown here is derived from an EMBL/GenBank/DDBJ whole genome shotgun (WGS) entry which is preliminary data.</text>
</comment>
<gene>
    <name evidence="2" type="ORF">KS407_10525</name>
</gene>
<evidence type="ECO:0000313" key="2">
    <source>
        <dbReference type="EMBL" id="MBU9721868.1"/>
    </source>
</evidence>
<name>A0ABS6JTF5_9BACI</name>
<reference evidence="2 3" key="1">
    <citation type="submission" date="2021-06" db="EMBL/GenBank/DDBJ databases">
        <title>Bacillus sp. RD4P76, an endophyte from a halophyte.</title>
        <authorList>
            <person name="Sun J.-Q."/>
        </authorList>
    </citation>
    <scope>NUCLEOTIDE SEQUENCE [LARGE SCALE GENOMIC DNA]</scope>
    <source>
        <strain evidence="2 3">JCM 17098</strain>
    </source>
</reference>
<dbReference type="Proteomes" id="UP000790580">
    <property type="component" value="Unassembled WGS sequence"/>
</dbReference>
<evidence type="ECO:0000256" key="1">
    <source>
        <dbReference type="SAM" id="Phobius"/>
    </source>
</evidence>
<keyword evidence="3" id="KW-1185">Reference proteome</keyword>
<dbReference type="RefSeq" id="WP_088076041.1">
    <property type="nucleotide sequence ID" value="NZ_JAHQCR010000045.1"/>
</dbReference>
<accession>A0ABS6JTF5</accession>
<keyword evidence="1" id="KW-1133">Transmembrane helix</keyword>
<proteinExistence type="predicted"/>